<dbReference type="SUPFAM" id="SSF109604">
    <property type="entry name" value="HD-domain/PDEase-like"/>
    <property type="match status" value="1"/>
</dbReference>
<dbReference type="InterPro" id="IPR003607">
    <property type="entry name" value="HD/PDEase_dom"/>
</dbReference>
<keyword evidence="3" id="KW-1185">Reference proteome</keyword>
<dbReference type="AlphaFoldDB" id="A0A6I6CBT6"/>
<organism evidence="2 3">
    <name type="scientific">Spiroplasma tabanidicola</name>
    <dbReference type="NCBI Taxonomy" id="324079"/>
    <lineage>
        <taxon>Bacteria</taxon>
        <taxon>Bacillati</taxon>
        <taxon>Mycoplasmatota</taxon>
        <taxon>Mollicutes</taxon>
        <taxon>Entomoplasmatales</taxon>
        <taxon>Spiroplasmataceae</taxon>
        <taxon>Spiroplasma</taxon>
    </lineage>
</organism>
<dbReference type="SMART" id="SM00471">
    <property type="entry name" value="HDc"/>
    <property type="match status" value="1"/>
</dbReference>
<dbReference type="PROSITE" id="PS51831">
    <property type="entry name" value="HD"/>
    <property type="match status" value="1"/>
</dbReference>
<dbReference type="OrthoDB" id="9803619at2"/>
<dbReference type="GO" id="GO:0006203">
    <property type="term" value="P:dGTP catabolic process"/>
    <property type="evidence" value="ECO:0007669"/>
    <property type="project" value="TreeGrafter"/>
</dbReference>
<evidence type="ECO:0000259" key="1">
    <source>
        <dbReference type="PROSITE" id="PS51831"/>
    </source>
</evidence>
<dbReference type="InterPro" id="IPR050135">
    <property type="entry name" value="dGTPase-like"/>
</dbReference>
<name>A0A6I6CBT6_9MOLU</name>
<accession>A0A6I6CBT6</accession>
<reference evidence="2 3" key="1">
    <citation type="submission" date="2019-11" db="EMBL/GenBank/DDBJ databases">
        <title>Complete genome sequence of Spiroplasma tabanidicola TAUS-1 (DSM 22603).</title>
        <authorList>
            <person name="Huang C.-T."/>
            <person name="Lin Y.-C."/>
            <person name="Kuo C.-H."/>
        </authorList>
    </citation>
    <scope>NUCLEOTIDE SEQUENCE [LARGE SCALE GENOMIC DNA]</scope>
    <source>
        <strain evidence="2 3">TAUS-1</strain>
    </source>
</reference>
<dbReference type="EMBL" id="CP046276">
    <property type="protein sequence ID" value="QGS52435.1"/>
    <property type="molecule type" value="Genomic_DNA"/>
</dbReference>
<dbReference type="Gene3D" id="1.10.3210.10">
    <property type="entry name" value="Hypothetical protein af1432"/>
    <property type="match status" value="1"/>
</dbReference>
<gene>
    <name evidence="2" type="ORF">STABA_v1c10880</name>
</gene>
<dbReference type="InterPro" id="IPR006674">
    <property type="entry name" value="HD_domain"/>
</dbReference>
<proteinExistence type="predicted"/>
<dbReference type="RefSeq" id="WP_156007419.1">
    <property type="nucleotide sequence ID" value="NZ_CP046276.1"/>
</dbReference>
<keyword evidence="2" id="KW-0378">Hydrolase</keyword>
<dbReference type="PANTHER" id="PTHR11373:SF4">
    <property type="entry name" value="DEOXYNUCLEOSIDE TRIPHOSPHATE TRIPHOSPHOHYDROLASE SAMHD1"/>
    <property type="match status" value="1"/>
</dbReference>
<dbReference type="Pfam" id="PF19276">
    <property type="entry name" value="HD_assoc_2"/>
    <property type="match status" value="1"/>
</dbReference>
<dbReference type="GO" id="GO:0008832">
    <property type="term" value="F:dGTPase activity"/>
    <property type="evidence" value="ECO:0007669"/>
    <property type="project" value="TreeGrafter"/>
</dbReference>
<dbReference type="Pfam" id="PF01966">
    <property type="entry name" value="HD"/>
    <property type="match status" value="1"/>
</dbReference>
<dbReference type="InterPro" id="IPR045509">
    <property type="entry name" value="HD_assoc_2"/>
</dbReference>
<dbReference type="Proteomes" id="UP000424468">
    <property type="component" value="Chromosome"/>
</dbReference>
<dbReference type="KEGG" id="stab:STABA_v1c10880"/>
<sequence>MEYIRDNVHGDVKIEESVIADLINTSEFQRLRRIIQLGGGQFVFPGANHTRFSHCIGVYQVIRKFLANEDIKSQINNYDRKTVLIAGLLHDIGHGPFSHTFEKISKAQQHEVYTIDIILGNTQVNSVLKKHLIDPNDVANIINGTHKNTFLNSLVSSQLDADRLDYLLRDSINTGVDYANLDLDWIIRNARCKDKKLVFRKKALYAVENFLLGRFFMFKQIYHHNVSYRFDCTFKSWYMRLKDLYLQNYNFKNNEVVEVFKDFFDDKVCNLETYLRLDDYSMIEFMKKTSEEDDEVLRDFSDRMINRRFLAVSTNIEQEKLNSWKNNVKKEYQKYYFDKIDKITLTIYSKDEEKKKIYFIKEDGSLVEMSEISEILREVTTNIEKNLFVFVNDNVQ</sequence>
<protein>
    <submittedName>
        <fullName evidence="2">HD superfamily phosphohydrolase</fullName>
    </submittedName>
</protein>
<feature type="domain" description="HD" evidence="1">
    <location>
        <begin position="51"/>
        <end position="167"/>
    </location>
</feature>
<dbReference type="CDD" id="cd00077">
    <property type="entry name" value="HDc"/>
    <property type="match status" value="1"/>
</dbReference>
<evidence type="ECO:0000313" key="3">
    <source>
        <dbReference type="Proteomes" id="UP000424468"/>
    </source>
</evidence>
<dbReference type="PANTHER" id="PTHR11373">
    <property type="entry name" value="DEOXYNUCLEOSIDE TRIPHOSPHATE TRIPHOSPHOHYDROLASE"/>
    <property type="match status" value="1"/>
</dbReference>
<evidence type="ECO:0000313" key="2">
    <source>
        <dbReference type="EMBL" id="QGS52435.1"/>
    </source>
</evidence>